<proteinExistence type="predicted"/>
<dbReference type="GO" id="GO:0006310">
    <property type="term" value="P:DNA recombination"/>
    <property type="evidence" value="ECO:0007669"/>
    <property type="project" value="UniProtKB-KW"/>
</dbReference>
<protein>
    <submittedName>
        <fullName evidence="3">Recombinase XerC</fullName>
    </submittedName>
</protein>
<evidence type="ECO:0000256" key="1">
    <source>
        <dbReference type="ARBA" id="ARBA00023172"/>
    </source>
</evidence>
<organism evidence="3 4">
    <name type="scientific">Paenibacillus donghaensis</name>
    <dbReference type="NCBI Taxonomy" id="414771"/>
    <lineage>
        <taxon>Bacteria</taxon>
        <taxon>Bacillati</taxon>
        <taxon>Bacillota</taxon>
        <taxon>Bacilli</taxon>
        <taxon>Bacillales</taxon>
        <taxon>Paenibacillaceae</taxon>
        <taxon>Paenibacillus</taxon>
    </lineage>
</organism>
<sequence>MYAYLINNILKSAQIPFELAVILAAFYGLRRSEALGLKWSAIDLINKTITIKHTVTSGSLNGKLITIEKDRTKNKASRRTLPLVDAFYELLLRLKQQREINRGLCKDSYCIDYLDYINVDAMGNRIKPNYITQHFSLVLKKHDMRHIRYHDLRHSCATLLLSNGVSMKEVQEWLGHSDYATTANIYSHLEFSSKINSAETMNKAIKI</sequence>
<dbReference type="InterPro" id="IPR050090">
    <property type="entry name" value="Tyrosine_recombinase_XerCD"/>
</dbReference>
<dbReference type="Proteomes" id="UP000249890">
    <property type="component" value="Chromosome"/>
</dbReference>
<dbReference type="OrthoDB" id="9803188at2"/>
<keyword evidence="4" id="KW-1185">Reference proteome</keyword>
<name>A0A2Z2KCM5_9BACL</name>
<dbReference type="PANTHER" id="PTHR30349:SF64">
    <property type="entry name" value="PROPHAGE INTEGRASE INTD-RELATED"/>
    <property type="match status" value="1"/>
</dbReference>
<evidence type="ECO:0000313" key="3">
    <source>
        <dbReference type="EMBL" id="ASA20693.1"/>
    </source>
</evidence>
<dbReference type="InterPro" id="IPR013762">
    <property type="entry name" value="Integrase-like_cat_sf"/>
</dbReference>
<dbReference type="GO" id="GO:0003677">
    <property type="term" value="F:DNA binding"/>
    <property type="evidence" value="ECO:0007669"/>
    <property type="project" value="InterPro"/>
</dbReference>
<dbReference type="Gene3D" id="1.10.443.10">
    <property type="entry name" value="Intergrase catalytic core"/>
    <property type="match status" value="1"/>
</dbReference>
<dbReference type="SUPFAM" id="SSF56349">
    <property type="entry name" value="DNA breaking-rejoining enzymes"/>
    <property type="match status" value="1"/>
</dbReference>
<evidence type="ECO:0000313" key="4">
    <source>
        <dbReference type="Proteomes" id="UP000249890"/>
    </source>
</evidence>
<dbReference type="Pfam" id="PF00589">
    <property type="entry name" value="Phage_integrase"/>
    <property type="match status" value="1"/>
</dbReference>
<dbReference type="InterPro" id="IPR011010">
    <property type="entry name" value="DNA_brk_join_enz"/>
</dbReference>
<feature type="domain" description="Tyr recombinase" evidence="2">
    <location>
        <begin position="1"/>
        <end position="199"/>
    </location>
</feature>
<dbReference type="PANTHER" id="PTHR30349">
    <property type="entry name" value="PHAGE INTEGRASE-RELATED"/>
    <property type="match status" value="1"/>
</dbReference>
<accession>A0A2Z2KCM5</accession>
<dbReference type="PROSITE" id="PS51898">
    <property type="entry name" value="TYR_RECOMBINASE"/>
    <property type="match status" value="1"/>
</dbReference>
<evidence type="ECO:0000259" key="2">
    <source>
        <dbReference type="PROSITE" id="PS51898"/>
    </source>
</evidence>
<dbReference type="CDD" id="cd01189">
    <property type="entry name" value="INT_ICEBs1_C_like"/>
    <property type="match status" value="1"/>
</dbReference>
<reference evidence="3 4" key="1">
    <citation type="submission" date="2017-06" db="EMBL/GenBank/DDBJ databases">
        <title>Complete genome sequence of Paenibacillus donghaensis KCTC 13049T isolated from East Sea sediment, South Korea.</title>
        <authorList>
            <person name="Jung B.K."/>
            <person name="Hong S.-J."/>
            <person name="Shin J.-H."/>
        </authorList>
    </citation>
    <scope>NUCLEOTIDE SEQUENCE [LARGE SCALE GENOMIC DNA]</scope>
    <source>
        <strain evidence="3 4">KCTC 13049</strain>
    </source>
</reference>
<keyword evidence="1" id="KW-0233">DNA recombination</keyword>
<gene>
    <name evidence="3" type="ORF">B9T62_07760</name>
</gene>
<dbReference type="AlphaFoldDB" id="A0A2Z2KCM5"/>
<dbReference type="EMBL" id="CP021780">
    <property type="protein sequence ID" value="ASA20693.1"/>
    <property type="molecule type" value="Genomic_DNA"/>
</dbReference>
<dbReference type="InterPro" id="IPR002104">
    <property type="entry name" value="Integrase_catalytic"/>
</dbReference>
<dbReference type="KEGG" id="pdh:B9T62_07760"/>
<dbReference type="GO" id="GO:0015074">
    <property type="term" value="P:DNA integration"/>
    <property type="evidence" value="ECO:0007669"/>
    <property type="project" value="InterPro"/>
</dbReference>